<organism evidence="2 3">
    <name type="scientific">Cellulomonas soli</name>
    <dbReference type="NCBI Taxonomy" id="931535"/>
    <lineage>
        <taxon>Bacteria</taxon>
        <taxon>Bacillati</taxon>
        <taxon>Actinomycetota</taxon>
        <taxon>Actinomycetes</taxon>
        <taxon>Micrococcales</taxon>
        <taxon>Cellulomonadaceae</taxon>
        <taxon>Cellulomonas</taxon>
    </lineage>
</organism>
<sequence length="295" mass="30598">MTGAGARLAAVVAVTALGTVSTPADGGGDNSWYGRAADSTAQVGAGYYEGEAVRAAADPAASPWVYERIARCGMDIWIVPAGEIVPSCMGIPIECADGATPLAPLNRRPTGSTDPAAWEIVTDWTCPELAVPAFTAQDLRDLLIVSGSVDLEPAAGPLLVNMANVVHTDAATQTFAPTLLGFAFEVEVTPISYIWDFADGTAPLRTTDAGSAYRSGSGDDLDGYLTHAYAQPGTHAITLTTTWSGRYRVVGRTDWQDVIGTATTTATSRTFDVVERHANLVSGDCADDPAAPGCG</sequence>
<dbReference type="Proteomes" id="UP000321798">
    <property type="component" value="Unassembled WGS sequence"/>
</dbReference>
<keyword evidence="3" id="KW-1185">Reference proteome</keyword>
<gene>
    <name evidence="2" type="ORF">CSO01_29470</name>
</gene>
<dbReference type="Gene3D" id="2.60.40.10">
    <property type="entry name" value="Immunoglobulins"/>
    <property type="match status" value="1"/>
</dbReference>
<evidence type="ECO:0000313" key="3">
    <source>
        <dbReference type="Proteomes" id="UP000321798"/>
    </source>
</evidence>
<feature type="domain" description="PKD" evidence="1">
    <location>
        <begin position="189"/>
        <end position="242"/>
    </location>
</feature>
<proteinExistence type="predicted"/>
<evidence type="ECO:0000259" key="1">
    <source>
        <dbReference type="PROSITE" id="PS50093"/>
    </source>
</evidence>
<dbReference type="RefSeq" id="WP_179561634.1">
    <property type="nucleotide sequence ID" value="NZ_BAABBJ010000014.1"/>
</dbReference>
<dbReference type="SUPFAM" id="SSF49299">
    <property type="entry name" value="PKD domain"/>
    <property type="match status" value="1"/>
</dbReference>
<dbReference type="InterPro" id="IPR035986">
    <property type="entry name" value="PKD_dom_sf"/>
</dbReference>
<accession>A0A512PGF1</accession>
<name>A0A512PGF1_9CELL</name>
<dbReference type="Pfam" id="PF00801">
    <property type="entry name" value="PKD"/>
    <property type="match status" value="1"/>
</dbReference>
<comment type="caution">
    <text evidence="2">The sequence shown here is derived from an EMBL/GenBank/DDBJ whole genome shotgun (WGS) entry which is preliminary data.</text>
</comment>
<protein>
    <recommendedName>
        <fullName evidence="1">PKD domain-containing protein</fullName>
    </recommendedName>
</protein>
<evidence type="ECO:0000313" key="2">
    <source>
        <dbReference type="EMBL" id="GEP70232.1"/>
    </source>
</evidence>
<dbReference type="InterPro" id="IPR013783">
    <property type="entry name" value="Ig-like_fold"/>
</dbReference>
<dbReference type="GO" id="GO:0005975">
    <property type="term" value="P:carbohydrate metabolic process"/>
    <property type="evidence" value="ECO:0007669"/>
    <property type="project" value="UniProtKB-ARBA"/>
</dbReference>
<dbReference type="PROSITE" id="PS50093">
    <property type="entry name" value="PKD"/>
    <property type="match status" value="1"/>
</dbReference>
<dbReference type="EMBL" id="BKAL01000011">
    <property type="protein sequence ID" value="GEP70232.1"/>
    <property type="molecule type" value="Genomic_DNA"/>
</dbReference>
<dbReference type="InterPro" id="IPR000601">
    <property type="entry name" value="PKD_dom"/>
</dbReference>
<reference evidence="2 3" key="1">
    <citation type="submission" date="2019-07" db="EMBL/GenBank/DDBJ databases">
        <title>Whole genome shotgun sequence of Cellulomonas soli NBRC 109434.</title>
        <authorList>
            <person name="Hosoyama A."/>
            <person name="Uohara A."/>
            <person name="Ohji S."/>
            <person name="Ichikawa N."/>
        </authorList>
    </citation>
    <scope>NUCLEOTIDE SEQUENCE [LARGE SCALE GENOMIC DNA]</scope>
    <source>
        <strain evidence="2 3">NBRC 109434</strain>
    </source>
</reference>
<dbReference type="AlphaFoldDB" id="A0A512PGF1"/>